<dbReference type="InterPro" id="IPR018758">
    <property type="entry name" value="FtrD-like"/>
</dbReference>
<dbReference type="Pfam" id="PF10080">
    <property type="entry name" value="FtrD-like"/>
    <property type="match status" value="1"/>
</dbReference>
<feature type="transmembrane region" description="Helical" evidence="1">
    <location>
        <begin position="226"/>
        <end position="251"/>
    </location>
</feature>
<feature type="transmembrane region" description="Helical" evidence="1">
    <location>
        <begin position="6"/>
        <end position="23"/>
    </location>
</feature>
<feature type="transmembrane region" description="Helical" evidence="1">
    <location>
        <begin position="35"/>
        <end position="57"/>
    </location>
</feature>
<evidence type="ECO:0000313" key="3">
    <source>
        <dbReference type="EMBL" id="NJJ03939.1"/>
    </source>
</evidence>
<evidence type="ECO:0000259" key="2">
    <source>
        <dbReference type="Pfam" id="PF10080"/>
    </source>
</evidence>
<proteinExistence type="predicted"/>
<dbReference type="EMBL" id="JAAUVV010000009">
    <property type="protein sequence ID" value="NJJ03939.1"/>
    <property type="molecule type" value="Genomic_DNA"/>
</dbReference>
<comment type="caution">
    <text evidence="3">The sequence shown here is derived from an EMBL/GenBank/DDBJ whole genome shotgun (WGS) entry which is preliminary data.</text>
</comment>
<dbReference type="Proteomes" id="UP000591626">
    <property type="component" value="Unassembled WGS sequence"/>
</dbReference>
<feature type="transmembrane region" description="Helical" evidence="1">
    <location>
        <begin position="180"/>
        <end position="199"/>
    </location>
</feature>
<protein>
    <submittedName>
        <fullName evidence="3">DUF2318 domain-containing protein</fullName>
    </submittedName>
</protein>
<dbReference type="RefSeq" id="WP_070828621.1">
    <property type="nucleotide sequence ID" value="NZ_JAAUVV010000009.1"/>
</dbReference>
<sequence>MLKFFVIAIRLAMPLMLTAAILLSSRGFAPRSRKMVTRVTVLVFCGGLLAAAVLAWLRLNTQLIDIPTLNAWLGPPTFLLVTLFLVAIWTLGGRNLHDVNQTWRHRFVTVTAWAALLSSSAFFGFPYFFGTDGIVLMGSSFFETESLQRFAGFILGSALVAVACWGYVVSVKRVPWQLRALVATVVLGALVVPRMLLFYQQLATRRFVPQSSSVFQSVLWVQNNQAIMYLALGVVICIPALVAVLSGNYPIAKNPAEVRINRAERTSRRQFLALAASSSVAFAMALTVGKARAEYVPELSAIEPSEVVGPELLVARELVDDGHLHRFAYQASDGVEVRFIVIKKNDVAFGCGLDACEICGPSGYYEDKGRVICKRCDVMMNVQTIGFPGGCNPIPITHEVREKHLAFQVAELEEMAKVFR</sequence>
<keyword evidence="1" id="KW-1133">Transmembrane helix</keyword>
<reference evidence="3 4" key="1">
    <citation type="submission" date="2020-03" db="EMBL/GenBank/DDBJ databases">
        <title>Draft genome sequences of bacterial isolates from the female urobiome.</title>
        <authorList>
            <person name="Miller-Ensminger T."/>
            <person name="Wolfe A.J."/>
            <person name="Putonti C."/>
        </authorList>
    </citation>
    <scope>NUCLEOTIDE SEQUENCE [LARGE SCALE GENOMIC DNA]</scope>
    <source>
        <strain evidence="3 4">UMB8490</strain>
    </source>
</reference>
<feature type="domain" description="Membrane iron-sulfur containing protein FtrD-like" evidence="2">
    <location>
        <begin position="319"/>
        <end position="419"/>
    </location>
</feature>
<keyword evidence="1" id="KW-0472">Membrane</keyword>
<feature type="transmembrane region" description="Helical" evidence="1">
    <location>
        <begin position="149"/>
        <end position="168"/>
    </location>
</feature>
<accession>A0AAP6XKE2</accession>
<gene>
    <name evidence="3" type="ORF">HC138_06190</name>
</gene>
<evidence type="ECO:0000313" key="4">
    <source>
        <dbReference type="Proteomes" id="UP000591626"/>
    </source>
</evidence>
<feature type="transmembrane region" description="Helical" evidence="1">
    <location>
        <begin position="77"/>
        <end position="96"/>
    </location>
</feature>
<feature type="transmembrane region" description="Helical" evidence="1">
    <location>
        <begin position="271"/>
        <end position="289"/>
    </location>
</feature>
<feature type="transmembrane region" description="Helical" evidence="1">
    <location>
        <begin position="108"/>
        <end position="129"/>
    </location>
</feature>
<name>A0AAP6XKE2_9CORY</name>
<organism evidence="3 4">
    <name type="scientific">Corynebacterium coyleae</name>
    <dbReference type="NCBI Taxonomy" id="53374"/>
    <lineage>
        <taxon>Bacteria</taxon>
        <taxon>Bacillati</taxon>
        <taxon>Actinomycetota</taxon>
        <taxon>Actinomycetes</taxon>
        <taxon>Mycobacteriales</taxon>
        <taxon>Corynebacteriaceae</taxon>
        <taxon>Corynebacterium</taxon>
    </lineage>
</organism>
<keyword evidence="1" id="KW-0812">Transmembrane</keyword>
<evidence type="ECO:0000256" key="1">
    <source>
        <dbReference type="SAM" id="Phobius"/>
    </source>
</evidence>
<dbReference type="AlphaFoldDB" id="A0AAP6XKE2"/>